<dbReference type="Gramene" id="Vigun09g102700.1.v1.2">
    <property type="protein sequence ID" value="Vigun09g102700.1.v1.2.CDS.1"/>
    <property type="gene ID" value="Vigun09g102700.v1.2"/>
</dbReference>
<sequence length="110" mass="12083">MAQIGIYATTPSYASTNHVQNAIMLAAKPPTETATTLGGFVNVDTDTTRHCTTYIRAKHRHTVSFARVFFGPPRPPPRLPFCQKDCHQLLMLLTSPSSLSISHPQPMSTC</sequence>
<reference evidence="1 2" key="1">
    <citation type="submission" date="2019-04" db="EMBL/GenBank/DDBJ databases">
        <title>An improved genome assembly and genetic linkage map for asparagus bean, Vigna unguiculata ssp. sesquipedialis.</title>
        <authorList>
            <person name="Xia Q."/>
            <person name="Zhang R."/>
            <person name="Dong Y."/>
        </authorList>
    </citation>
    <scope>NUCLEOTIDE SEQUENCE [LARGE SCALE GENOMIC DNA]</scope>
    <source>
        <tissue evidence="1">Leaf</tissue>
    </source>
</reference>
<gene>
    <name evidence="1" type="ORF">DEO72_LG11g1330</name>
</gene>
<dbReference type="EMBL" id="CP039355">
    <property type="protein sequence ID" value="QCE14331.1"/>
    <property type="molecule type" value="Genomic_DNA"/>
</dbReference>
<keyword evidence="2" id="KW-1185">Reference proteome</keyword>
<name>A0A4D6NN20_VIGUN</name>
<proteinExistence type="predicted"/>
<evidence type="ECO:0000313" key="2">
    <source>
        <dbReference type="Proteomes" id="UP000501690"/>
    </source>
</evidence>
<accession>A0A4D6NN20</accession>
<evidence type="ECO:0000313" key="1">
    <source>
        <dbReference type="EMBL" id="QCE14331.1"/>
    </source>
</evidence>
<protein>
    <submittedName>
        <fullName evidence="1">Uncharacterized protein</fullName>
    </submittedName>
</protein>
<dbReference type="AlphaFoldDB" id="A0A4D6NN20"/>
<dbReference type="Proteomes" id="UP000501690">
    <property type="component" value="Linkage Group LG11"/>
</dbReference>
<organism evidence="1 2">
    <name type="scientific">Vigna unguiculata</name>
    <name type="common">Cowpea</name>
    <dbReference type="NCBI Taxonomy" id="3917"/>
    <lineage>
        <taxon>Eukaryota</taxon>
        <taxon>Viridiplantae</taxon>
        <taxon>Streptophyta</taxon>
        <taxon>Embryophyta</taxon>
        <taxon>Tracheophyta</taxon>
        <taxon>Spermatophyta</taxon>
        <taxon>Magnoliopsida</taxon>
        <taxon>eudicotyledons</taxon>
        <taxon>Gunneridae</taxon>
        <taxon>Pentapetalae</taxon>
        <taxon>rosids</taxon>
        <taxon>fabids</taxon>
        <taxon>Fabales</taxon>
        <taxon>Fabaceae</taxon>
        <taxon>Papilionoideae</taxon>
        <taxon>50 kb inversion clade</taxon>
        <taxon>NPAAA clade</taxon>
        <taxon>indigoferoid/millettioid clade</taxon>
        <taxon>Phaseoleae</taxon>
        <taxon>Vigna</taxon>
    </lineage>
</organism>